<dbReference type="PANTHER" id="PTHR30349:SF64">
    <property type="entry name" value="PROPHAGE INTEGRASE INTD-RELATED"/>
    <property type="match status" value="1"/>
</dbReference>
<dbReference type="InterPro" id="IPR050090">
    <property type="entry name" value="Tyrosine_recombinase_XerCD"/>
</dbReference>
<reference evidence="3 4" key="1">
    <citation type="journal article" date="2019" name="Anaerobe">
        <title>Detection of Robinsoniella peoriensis in multiple bone samples of a trauma patient.</title>
        <authorList>
            <person name="Schrottner P."/>
            <person name="Hartwich K."/>
            <person name="Bunk B."/>
            <person name="Schober I."/>
            <person name="Helbig S."/>
            <person name="Rudolph W.W."/>
            <person name="Gunzer F."/>
        </authorList>
    </citation>
    <scope>NUCLEOTIDE SEQUENCE [LARGE SCALE GENOMIC DNA]</scope>
    <source>
        <strain evidence="3 4">DSM 106044</strain>
    </source>
</reference>
<sequence length="201" mass="23013">MLFWTKDEFKQFIEAIKDKPQSYTAYMTLYYTGMRIGELTALTPSDIDLEKATISINKSYQRLDGKDLITTPKTPKSNRVITIPLGLCDCLREYMAQCYRLQPKDRMFAFTKHFMRHEMLRGCKASGVKVIRVHDTRHSHASLLIELGFSPLLIADRLGHEKVQTTMDTYSHLYPSKQAEVADKLDILMGTVADSENVANL</sequence>
<accession>A0A4U8QEQ9</accession>
<dbReference type="InterPro" id="IPR002104">
    <property type="entry name" value="Integrase_catalytic"/>
</dbReference>
<proteinExistence type="predicted"/>
<dbReference type="InterPro" id="IPR011010">
    <property type="entry name" value="DNA_brk_join_enz"/>
</dbReference>
<dbReference type="PANTHER" id="PTHR30349">
    <property type="entry name" value="PHAGE INTEGRASE-RELATED"/>
    <property type="match status" value="1"/>
</dbReference>
<keyword evidence="4" id="KW-1185">Reference proteome</keyword>
<dbReference type="Proteomes" id="UP000306509">
    <property type="component" value="Unassembled WGS sequence"/>
</dbReference>
<comment type="caution">
    <text evidence="3">The sequence shown here is derived from an EMBL/GenBank/DDBJ whole genome shotgun (WGS) entry which is preliminary data.</text>
</comment>
<dbReference type="EMBL" id="QGQD01000007">
    <property type="protein sequence ID" value="TLD02683.1"/>
    <property type="molecule type" value="Genomic_DNA"/>
</dbReference>
<dbReference type="AlphaFoldDB" id="A0A4U8QEQ9"/>
<dbReference type="GO" id="GO:0006310">
    <property type="term" value="P:DNA recombination"/>
    <property type="evidence" value="ECO:0007669"/>
    <property type="project" value="UniProtKB-KW"/>
</dbReference>
<dbReference type="Pfam" id="PF00589">
    <property type="entry name" value="Phage_integrase"/>
    <property type="match status" value="1"/>
</dbReference>
<dbReference type="InterPro" id="IPR013762">
    <property type="entry name" value="Integrase-like_cat_sf"/>
</dbReference>
<gene>
    <name evidence="3" type="ORF">DSM106044_00418</name>
</gene>
<feature type="domain" description="Tyr recombinase" evidence="2">
    <location>
        <begin position="1"/>
        <end position="183"/>
    </location>
</feature>
<dbReference type="SUPFAM" id="SSF56349">
    <property type="entry name" value="DNA breaking-rejoining enzymes"/>
    <property type="match status" value="1"/>
</dbReference>
<evidence type="ECO:0000313" key="4">
    <source>
        <dbReference type="Proteomes" id="UP000306509"/>
    </source>
</evidence>
<dbReference type="GO" id="GO:0003677">
    <property type="term" value="F:DNA binding"/>
    <property type="evidence" value="ECO:0007669"/>
    <property type="project" value="InterPro"/>
</dbReference>
<evidence type="ECO:0000313" key="3">
    <source>
        <dbReference type="EMBL" id="TLD02683.1"/>
    </source>
</evidence>
<dbReference type="Gene3D" id="1.10.443.10">
    <property type="entry name" value="Intergrase catalytic core"/>
    <property type="match status" value="1"/>
</dbReference>
<dbReference type="CDD" id="cd01189">
    <property type="entry name" value="INT_ICEBs1_C_like"/>
    <property type="match status" value="1"/>
</dbReference>
<evidence type="ECO:0000259" key="2">
    <source>
        <dbReference type="PROSITE" id="PS51898"/>
    </source>
</evidence>
<keyword evidence="1" id="KW-0233">DNA recombination</keyword>
<name>A0A4U8QEQ9_9FIRM</name>
<dbReference type="GO" id="GO:0015074">
    <property type="term" value="P:DNA integration"/>
    <property type="evidence" value="ECO:0007669"/>
    <property type="project" value="InterPro"/>
</dbReference>
<evidence type="ECO:0000256" key="1">
    <source>
        <dbReference type="ARBA" id="ARBA00023172"/>
    </source>
</evidence>
<protein>
    <submittedName>
        <fullName evidence="3">Putative prophage phiRv2 integrase</fullName>
    </submittedName>
</protein>
<dbReference type="PROSITE" id="PS51898">
    <property type="entry name" value="TYR_RECOMBINASE"/>
    <property type="match status" value="1"/>
</dbReference>
<organism evidence="3 4">
    <name type="scientific">Robinsoniella peoriensis</name>
    <dbReference type="NCBI Taxonomy" id="180332"/>
    <lineage>
        <taxon>Bacteria</taxon>
        <taxon>Bacillati</taxon>
        <taxon>Bacillota</taxon>
        <taxon>Clostridia</taxon>
        <taxon>Lachnospirales</taxon>
        <taxon>Lachnospiraceae</taxon>
        <taxon>Robinsoniella</taxon>
    </lineage>
</organism>